<dbReference type="AlphaFoldDB" id="A0A413VYB6"/>
<dbReference type="InterPro" id="IPR008969">
    <property type="entry name" value="CarboxyPept-like_regulatory"/>
</dbReference>
<dbReference type="InterPro" id="IPR012910">
    <property type="entry name" value="Plug_dom"/>
</dbReference>
<keyword evidence="1" id="KW-1134">Transmembrane beta strand</keyword>
<evidence type="ECO:0000256" key="2">
    <source>
        <dbReference type="RuleBase" id="RU003357"/>
    </source>
</evidence>
<dbReference type="PROSITE" id="PS52016">
    <property type="entry name" value="TONB_DEPENDENT_REC_3"/>
    <property type="match status" value="1"/>
</dbReference>
<evidence type="ECO:0000259" key="4">
    <source>
        <dbReference type="Pfam" id="PF07715"/>
    </source>
</evidence>
<comment type="similarity">
    <text evidence="1 2">Belongs to the TonB-dependent receptor family.</text>
</comment>
<dbReference type="SUPFAM" id="SSF49464">
    <property type="entry name" value="Carboxypeptidase regulatory domain-like"/>
    <property type="match status" value="1"/>
</dbReference>
<dbReference type="Proteomes" id="UP000284379">
    <property type="component" value="Unassembled WGS sequence"/>
</dbReference>
<dbReference type="NCBIfam" id="TIGR04057">
    <property type="entry name" value="SusC_RagA_signa"/>
    <property type="match status" value="1"/>
</dbReference>
<dbReference type="NCBIfam" id="TIGR04056">
    <property type="entry name" value="OMP_RagA_SusC"/>
    <property type="match status" value="1"/>
</dbReference>
<keyword evidence="1" id="KW-0812">Transmembrane</keyword>
<dbReference type="InterPro" id="IPR023997">
    <property type="entry name" value="TonB-dep_OMP_SusC/RagA_CS"/>
</dbReference>
<keyword evidence="1" id="KW-0813">Transport</keyword>
<keyword evidence="1 2" id="KW-0472">Membrane</keyword>
<dbReference type="Pfam" id="PF13715">
    <property type="entry name" value="CarbopepD_reg_2"/>
    <property type="match status" value="1"/>
</dbReference>
<dbReference type="Gene3D" id="2.170.130.10">
    <property type="entry name" value="TonB-dependent receptor, plug domain"/>
    <property type="match status" value="1"/>
</dbReference>
<keyword evidence="5" id="KW-0675">Receptor</keyword>
<comment type="caution">
    <text evidence="5">The sequence shown here is derived from an EMBL/GenBank/DDBJ whole genome shotgun (WGS) entry which is preliminary data.</text>
</comment>
<dbReference type="InterPro" id="IPR037066">
    <property type="entry name" value="Plug_dom_sf"/>
</dbReference>
<organism evidence="5 6">
    <name type="scientific">Bacteroides nordii</name>
    <dbReference type="NCBI Taxonomy" id="291645"/>
    <lineage>
        <taxon>Bacteria</taxon>
        <taxon>Pseudomonadati</taxon>
        <taxon>Bacteroidota</taxon>
        <taxon>Bacteroidia</taxon>
        <taxon>Bacteroidales</taxon>
        <taxon>Bacteroidaceae</taxon>
        <taxon>Bacteroides</taxon>
    </lineage>
</organism>
<feature type="domain" description="TonB-dependent receptor plug" evidence="4">
    <location>
        <begin position="119"/>
        <end position="232"/>
    </location>
</feature>
<dbReference type="Pfam" id="PF00593">
    <property type="entry name" value="TonB_dep_Rec_b-barrel"/>
    <property type="match status" value="1"/>
</dbReference>
<accession>A0A413VYB6</accession>
<gene>
    <name evidence="5" type="ORF">DW888_01855</name>
</gene>
<name>A0A413VYB6_9BACE</name>
<reference evidence="5 6" key="1">
    <citation type="submission" date="2018-08" db="EMBL/GenBank/DDBJ databases">
        <title>A genome reference for cultivated species of the human gut microbiota.</title>
        <authorList>
            <person name="Zou Y."/>
            <person name="Xue W."/>
            <person name="Luo G."/>
        </authorList>
    </citation>
    <scope>NUCLEOTIDE SEQUENCE [LARGE SCALE GENOMIC DNA]</scope>
    <source>
        <strain evidence="5 6">AM40-30BH</strain>
    </source>
</reference>
<dbReference type="InterPro" id="IPR023996">
    <property type="entry name" value="TonB-dep_OMP_SusC/RagA"/>
</dbReference>
<comment type="subcellular location">
    <subcellularLocation>
        <location evidence="1">Cell outer membrane</location>
        <topology evidence="1">Multi-pass membrane protein</topology>
    </subcellularLocation>
</comment>
<dbReference type="Pfam" id="PF07715">
    <property type="entry name" value="Plug"/>
    <property type="match status" value="1"/>
</dbReference>
<evidence type="ECO:0000259" key="3">
    <source>
        <dbReference type="Pfam" id="PF00593"/>
    </source>
</evidence>
<dbReference type="Gene3D" id="2.60.40.1120">
    <property type="entry name" value="Carboxypeptidase-like, regulatory domain"/>
    <property type="match status" value="1"/>
</dbReference>
<evidence type="ECO:0000313" key="6">
    <source>
        <dbReference type="Proteomes" id="UP000284379"/>
    </source>
</evidence>
<keyword evidence="2" id="KW-0798">TonB box</keyword>
<sequence length="1083" mass="120746">MKSMRSRLIIFVICLFVLNGIGYAQSIKVTGQVIDEQNMEMPGVSVALKGASGVGTITDLDGNFTLMVTGTKPVLEISFIGYKKQDVAVTKGKPMRIVLHEDAQQLDEVVIVGFGSQKKENLTGAVKSVDTKVLSSRPITSVVDGLQGAVAGLNITNDMGGAPGQKMQFNIRGVGLEDIDKDGSGSAATPLVLIDGMEGDLSTINPNDVESISVLKDAAAASIYGSRAPYGVVLVTLKKGERGFSMSYSGNVRISQPINTPHTVDSYRYALAVNDAFSNSGGSSQINNLNLIQAYMNGTSLPDVENLNWGIKSQEPDKDGNLYWIGDQQCWANTDWYDVHLKKSTYSQEHNLSMSGGSDKFNYFISGRYLNQNGLFRYSDDKYETFSLNGNFTMKINKYITAYWTTRMVLDQNSKPSIMNDLFFHNLGRIYPLVPLTLPNGEFHSSSLINALQNGGDQIANGKSFSNQGKVVIEPIKDWKIYADFSSRIESPNDTRQFKKIYYTQPDGRVQAAGVMKDVAVKHEVKENGSFTVQPASGESYYEVGNGHVNYWNFSVRTDYEKKWNDHYLKVLVGTQSEYYSTSTSRVGCSVVVSDDHPWIVNDPTNLTSESKSEWATLGVFSRINYSYANRYLVEVDFRGDGASRFPSDKRWGFFPSFSAGWNMAEEPFFSNLRNWGWDMFKIRGSYGTLGNQNTNSNYPYFQKMYTQPMSDYVFGESAGVKLSAPAPFTTNISWETVQHINLGLDLAMFAGRLNFTGELYERKTKNLVGPALPVPAVYGANVPKTNNAELRTRGWELEVRWADRINKDLSYEISGTLSDFKSVITKYDSPDKKLSGYYSGKVLGDIWGLKVLGIAQSDKEMDEYRAIHDQDKLGNSTWGGGDFMYANLDDDPAISKGAETVDSHGDLSVIGNSTPRFSYGFRGSVTYKSFDLSCFFQGVGKRDIFIDSSTFFGITAPYQRTIYEEHMDYFRYADHPLGANKDAYYARIRTDRNNTQCNDRYLQDASYLRLKNVTIGYTLPQISRLKGLIKKLRIYASGENLLTFTNLLIFDPEAFGSDAQAYGGGKTYPMYRTFSIGLNVMF</sequence>
<protein>
    <submittedName>
        <fullName evidence="5">TonB-dependent receptor</fullName>
    </submittedName>
</protein>
<evidence type="ECO:0000256" key="1">
    <source>
        <dbReference type="PROSITE-ProRule" id="PRU01360"/>
    </source>
</evidence>
<dbReference type="InterPro" id="IPR039426">
    <property type="entry name" value="TonB-dep_rcpt-like"/>
</dbReference>
<dbReference type="GO" id="GO:0009279">
    <property type="term" value="C:cell outer membrane"/>
    <property type="evidence" value="ECO:0007669"/>
    <property type="project" value="UniProtKB-SubCell"/>
</dbReference>
<proteinExistence type="inferred from homology"/>
<evidence type="ECO:0000313" key="5">
    <source>
        <dbReference type="EMBL" id="RHB38574.1"/>
    </source>
</evidence>
<dbReference type="FunFam" id="2.60.40.1120:FF:000003">
    <property type="entry name" value="Outer membrane protein Omp121"/>
    <property type="match status" value="1"/>
</dbReference>
<dbReference type="SUPFAM" id="SSF56935">
    <property type="entry name" value="Porins"/>
    <property type="match status" value="1"/>
</dbReference>
<dbReference type="EMBL" id="QSGO01000001">
    <property type="protein sequence ID" value="RHB38574.1"/>
    <property type="molecule type" value="Genomic_DNA"/>
</dbReference>
<feature type="domain" description="TonB-dependent receptor-like beta-barrel" evidence="3">
    <location>
        <begin position="529"/>
        <end position="817"/>
    </location>
</feature>
<dbReference type="InterPro" id="IPR000531">
    <property type="entry name" value="Beta-barrel_TonB"/>
</dbReference>
<keyword evidence="1" id="KW-0998">Cell outer membrane</keyword>